<keyword evidence="2" id="KW-1185">Reference proteome</keyword>
<gene>
    <name evidence="1" type="ORF">NOO_LOCUS46</name>
</gene>
<reference evidence="3" key="1">
    <citation type="submission" date="2016-06" db="UniProtKB">
        <authorList>
            <consortium name="WormBaseParasite"/>
        </authorList>
    </citation>
    <scope>IDENTIFICATION</scope>
</reference>
<dbReference type="AlphaFoldDB" id="A0A182DWM9"/>
<protein>
    <submittedName>
        <fullName evidence="3">Sjogren's syndrome/scleroderma autoantigen 1 (Autoantigen p27)</fullName>
    </submittedName>
</protein>
<accession>A0A182DWM9</accession>
<proteinExistence type="predicted"/>
<reference evidence="1 2" key="2">
    <citation type="submission" date="2018-08" db="EMBL/GenBank/DDBJ databases">
        <authorList>
            <person name="Laetsch R D."/>
            <person name="Stevens L."/>
            <person name="Kumar S."/>
            <person name="Blaxter L. M."/>
        </authorList>
    </citation>
    <scope>NUCLEOTIDE SEQUENCE [LARGE SCALE GENOMIC DNA]</scope>
</reference>
<dbReference type="STRING" id="42157.A0A182DWM9"/>
<dbReference type="PANTHER" id="PTHR16537">
    <property type="entry name" value="SJOEGREN SYNDROME/SCLERODERMA AUTOANTIGEN 1"/>
    <property type="match status" value="1"/>
</dbReference>
<dbReference type="InterPro" id="IPR009563">
    <property type="entry name" value="SSSCA1"/>
</dbReference>
<evidence type="ECO:0000313" key="1">
    <source>
        <dbReference type="EMBL" id="VDK61097.1"/>
    </source>
</evidence>
<dbReference type="Proteomes" id="UP000271087">
    <property type="component" value="Unassembled WGS sequence"/>
</dbReference>
<evidence type="ECO:0000313" key="3">
    <source>
        <dbReference type="WBParaSite" id="nOo.2.0.1.t00046-RA"/>
    </source>
</evidence>
<evidence type="ECO:0000313" key="2">
    <source>
        <dbReference type="Proteomes" id="UP000271087"/>
    </source>
</evidence>
<dbReference type="PANTHER" id="PTHR16537:SF1">
    <property type="entry name" value="PROTEIN ZNRD2"/>
    <property type="match status" value="1"/>
</dbReference>
<dbReference type="EMBL" id="UYRW01000004">
    <property type="protein sequence ID" value="VDK61097.1"/>
    <property type="molecule type" value="Genomic_DNA"/>
</dbReference>
<name>A0A182DWM9_ONCOC</name>
<dbReference type="OrthoDB" id="1667587at2759"/>
<sequence length="288" mass="32934">MSVLLIRTIYHFDAHASTQIGFPFPRLTGSRCFTINPVSGRRREYLHLKNCMGHHQFDITSRSKLLKTEADIAGQIEGMDLNGLQRVTQEHQQLLEQTRHNLRDRISSRMGELLLLGQTMLNEYCELCAGILMEDRQGVRCCVACDMVNQELSRAPNDRILVANNDDLNDLNDPVIEQSSMNRSNEVLQSPAQFSSANSATRFFHSPIEREDLFTRNLRSRRLSVEDGVSQHVGFLRSRSVKMALHAVDDKLKWCAERLKSCENVEEVMKLYEAIDRGIRILGHFMGT</sequence>
<dbReference type="WBParaSite" id="nOo.2.0.1.t00046-RA">
    <property type="protein sequence ID" value="nOo.2.0.1.t00046-RA"/>
    <property type="gene ID" value="nOo.2.0.1.g00046"/>
</dbReference>
<dbReference type="InterPro" id="IPR051888">
    <property type="entry name" value="UPF0148_domain"/>
</dbReference>
<organism evidence="3">
    <name type="scientific">Onchocerca ochengi</name>
    <name type="common">Filarial nematode worm</name>
    <dbReference type="NCBI Taxonomy" id="42157"/>
    <lineage>
        <taxon>Eukaryota</taxon>
        <taxon>Metazoa</taxon>
        <taxon>Ecdysozoa</taxon>
        <taxon>Nematoda</taxon>
        <taxon>Chromadorea</taxon>
        <taxon>Rhabditida</taxon>
        <taxon>Spirurina</taxon>
        <taxon>Spiruromorpha</taxon>
        <taxon>Filarioidea</taxon>
        <taxon>Onchocercidae</taxon>
        <taxon>Onchocerca</taxon>
    </lineage>
</organism>
<dbReference type="Pfam" id="PF06677">
    <property type="entry name" value="Auto_anti-p27"/>
    <property type="match status" value="1"/>
</dbReference>